<evidence type="ECO:0008006" key="3">
    <source>
        <dbReference type="Google" id="ProtNLM"/>
    </source>
</evidence>
<comment type="caution">
    <text evidence="1">The sequence shown here is derived from an EMBL/GenBank/DDBJ whole genome shotgun (WGS) entry which is preliminary data.</text>
</comment>
<dbReference type="EMBL" id="JAPYKO010000004">
    <property type="protein sequence ID" value="MEI9402286.1"/>
    <property type="molecule type" value="Genomic_DNA"/>
</dbReference>
<reference evidence="1 2" key="1">
    <citation type="submission" date="2022-12" db="EMBL/GenBank/DDBJ databases">
        <authorList>
            <person name="Muema E."/>
        </authorList>
    </citation>
    <scope>NUCLEOTIDE SEQUENCE [LARGE SCALE GENOMIC DNA]</scope>
    <source>
        <strain evidence="2">1330</strain>
    </source>
</reference>
<sequence>MENSADDKREFAMLFEKSGLEQKQLAGLLGKTTVQVNRWLTDRADSGAAPFYAINFLRAYLMLPPSARAHLPARVIAYPKKAA</sequence>
<proteinExistence type="predicted"/>
<organism evidence="1 2">
    <name type="scientific">Mesorhizobium argentiipisi</name>
    <dbReference type="NCBI Taxonomy" id="3015175"/>
    <lineage>
        <taxon>Bacteria</taxon>
        <taxon>Pseudomonadati</taxon>
        <taxon>Pseudomonadota</taxon>
        <taxon>Alphaproteobacteria</taxon>
        <taxon>Hyphomicrobiales</taxon>
        <taxon>Phyllobacteriaceae</taxon>
        <taxon>Mesorhizobium</taxon>
    </lineage>
</organism>
<keyword evidence="2" id="KW-1185">Reference proteome</keyword>
<evidence type="ECO:0000313" key="1">
    <source>
        <dbReference type="EMBL" id="MEI9402286.1"/>
    </source>
</evidence>
<accession>A0ABU8K9G2</accession>
<evidence type="ECO:0000313" key="2">
    <source>
        <dbReference type="Proteomes" id="UP001366503"/>
    </source>
</evidence>
<gene>
    <name evidence="1" type="ORF">O7A05_08930</name>
</gene>
<name>A0ABU8K9G2_9HYPH</name>
<protein>
    <recommendedName>
        <fullName evidence="3">HTH cro/C1-type domain-containing protein</fullName>
    </recommendedName>
</protein>
<dbReference type="RefSeq" id="WP_337092620.1">
    <property type="nucleotide sequence ID" value="NZ_JAPYKO010000004.1"/>
</dbReference>
<dbReference type="Proteomes" id="UP001366503">
    <property type="component" value="Unassembled WGS sequence"/>
</dbReference>